<evidence type="ECO:0000256" key="5">
    <source>
        <dbReference type="HAMAP-Rule" id="MF_00527"/>
    </source>
</evidence>
<accession>A0A7C4Q2X1</accession>
<dbReference type="EMBL" id="DSXR01000109">
    <property type="protein sequence ID" value="HGS88107.1"/>
    <property type="molecule type" value="Genomic_DNA"/>
</dbReference>
<dbReference type="CDD" id="cd00540">
    <property type="entry name" value="AAG"/>
    <property type="match status" value="1"/>
</dbReference>
<keyword evidence="4 5" id="KW-0234">DNA repair</keyword>
<dbReference type="InterPro" id="IPR003180">
    <property type="entry name" value="MPG"/>
</dbReference>
<proteinExistence type="inferred from homology"/>
<evidence type="ECO:0000256" key="4">
    <source>
        <dbReference type="ARBA" id="ARBA00023204"/>
    </source>
</evidence>
<dbReference type="PANTHER" id="PTHR10429:SF0">
    <property type="entry name" value="DNA-3-METHYLADENINE GLYCOSYLASE"/>
    <property type="match status" value="1"/>
</dbReference>
<dbReference type="Pfam" id="PF02245">
    <property type="entry name" value="Pur_DNA_glyco"/>
    <property type="match status" value="1"/>
</dbReference>
<comment type="caution">
    <text evidence="6">The sequence shown here is derived from an EMBL/GenBank/DDBJ whole genome shotgun (WGS) entry which is preliminary data.</text>
</comment>
<dbReference type="PANTHER" id="PTHR10429">
    <property type="entry name" value="DNA-3-METHYLADENINE GLYCOSYLASE"/>
    <property type="match status" value="1"/>
</dbReference>
<evidence type="ECO:0000256" key="1">
    <source>
        <dbReference type="ARBA" id="ARBA00009232"/>
    </source>
</evidence>
<keyword evidence="6" id="KW-0326">Glycosidase</keyword>
<comment type="similarity">
    <text evidence="1 5">Belongs to the DNA glycosylase MPG family.</text>
</comment>
<evidence type="ECO:0000256" key="3">
    <source>
        <dbReference type="ARBA" id="ARBA00022801"/>
    </source>
</evidence>
<dbReference type="GO" id="GO:0003905">
    <property type="term" value="F:alkylbase DNA N-glycosylase activity"/>
    <property type="evidence" value="ECO:0007669"/>
    <property type="project" value="InterPro"/>
</dbReference>
<evidence type="ECO:0000256" key="2">
    <source>
        <dbReference type="ARBA" id="ARBA00022763"/>
    </source>
</evidence>
<organism evidence="6">
    <name type="scientific">Bellilinea caldifistulae</name>
    <dbReference type="NCBI Taxonomy" id="360411"/>
    <lineage>
        <taxon>Bacteria</taxon>
        <taxon>Bacillati</taxon>
        <taxon>Chloroflexota</taxon>
        <taxon>Anaerolineae</taxon>
        <taxon>Anaerolineales</taxon>
        <taxon>Anaerolineaceae</taxon>
        <taxon>Bellilinea</taxon>
    </lineage>
</organism>
<keyword evidence="3 5" id="KW-0378">Hydrolase</keyword>
<evidence type="ECO:0000313" key="6">
    <source>
        <dbReference type="EMBL" id="HGS88107.1"/>
    </source>
</evidence>
<dbReference type="AlphaFoldDB" id="A0A7C4Q2X1"/>
<dbReference type="GO" id="GO:0003677">
    <property type="term" value="F:DNA binding"/>
    <property type="evidence" value="ECO:0007669"/>
    <property type="project" value="InterPro"/>
</dbReference>
<reference evidence="6" key="1">
    <citation type="journal article" date="2020" name="mSystems">
        <title>Genome- and Community-Level Interaction Insights into Carbon Utilization and Element Cycling Functions of Hydrothermarchaeota in Hydrothermal Sediment.</title>
        <authorList>
            <person name="Zhou Z."/>
            <person name="Liu Y."/>
            <person name="Xu W."/>
            <person name="Pan J."/>
            <person name="Luo Z.H."/>
            <person name="Li M."/>
        </authorList>
    </citation>
    <scope>NUCLEOTIDE SEQUENCE [LARGE SCALE GENOMIC DNA]</scope>
    <source>
        <strain evidence="6">SpSt-556</strain>
    </source>
</reference>
<gene>
    <name evidence="6" type="ORF">ENT17_10890</name>
</gene>
<dbReference type="HAMAP" id="MF_00527">
    <property type="entry name" value="3MGH"/>
    <property type="match status" value="1"/>
</dbReference>
<protein>
    <recommendedName>
        <fullName evidence="5">Putative 3-methyladenine DNA glycosylase</fullName>
        <ecNumber evidence="5">3.2.2.-</ecNumber>
    </recommendedName>
</protein>
<dbReference type="InterPro" id="IPR036995">
    <property type="entry name" value="MPG_sf"/>
</dbReference>
<dbReference type="NCBIfam" id="NF002003">
    <property type="entry name" value="PRK00802.1-3"/>
    <property type="match status" value="1"/>
</dbReference>
<dbReference type="EC" id="3.2.2.-" evidence="5"/>
<dbReference type="SUPFAM" id="SSF50486">
    <property type="entry name" value="FMT C-terminal domain-like"/>
    <property type="match status" value="1"/>
</dbReference>
<name>A0A7C4Q2X1_9CHLR</name>
<sequence length="205" mass="22559">MSSRSILPPNWYEQDVVSAAAELLGKRLVRLVEGQRVGGIIIETEAYRGEEDLACHARAGYTPRTKVMYGPPGRAYVYFTYGMHWLLNVVCMAEGYPAAVLIRAIQPLEGIEIIARRRAGQPPASWTDGPAKLTTALDIDGRLNGADLTSPASQLWIEDAPLPPGAIILPSARIGIQRVPEPWRSMPWRFTLNLDNSTGQVNPIK</sequence>
<dbReference type="Gene3D" id="3.10.300.10">
    <property type="entry name" value="Methylpurine-DNA glycosylase (MPG)"/>
    <property type="match status" value="1"/>
</dbReference>
<keyword evidence="2 5" id="KW-0227">DNA damage</keyword>
<dbReference type="FunFam" id="3.10.300.10:FF:000001">
    <property type="entry name" value="Putative 3-methyladenine DNA glycosylase"/>
    <property type="match status" value="1"/>
</dbReference>
<dbReference type="InterPro" id="IPR011034">
    <property type="entry name" value="Formyl_transferase-like_C_sf"/>
</dbReference>
<dbReference type="NCBIfam" id="TIGR00567">
    <property type="entry name" value="3mg"/>
    <property type="match status" value="1"/>
</dbReference>
<dbReference type="GO" id="GO:0006284">
    <property type="term" value="P:base-excision repair"/>
    <property type="evidence" value="ECO:0007669"/>
    <property type="project" value="InterPro"/>
</dbReference>